<feature type="transmembrane region" description="Helical" evidence="1">
    <location>
        <begin position="33"/>
        <end position="53"/>
    </location>
</feature>
<dbReference type="Proteomes" id="UP000815325">
    <property type="component" value="Unassembled WGS sequence"/>
</dbReference>
<sequence>MAMAMAIFIPDGNVQYWWQCSILMAMAMAMFYTGWQCSILMAMAMAMAMAMFYTGWQCSIPDGNVLYWWQCSILMAMFYTGWQSSVLMAMSNTGAGVPDGPPYVEDLDFSVAAGADVPVGGIATMFAAIRLGSSDYKKQLFGNLTTRAAAEFGLTNFVADIPGASVEAGDLSRGYEPDMVLALAAVKVENTKNSTEAKNKLEEYREETGFNVEALNTELVNALGEPPINGVSYVTKFEEIRISVPNQDRSSGPGRVIVYFVLTMGTQEYRDLLLNQIAQAGNMLSAVTNFLESASDVELLSIGKGSGDLDIKAVFEVVVQGTQSNSEARDLLQSLPLDEYSETATTAIREALNGTSLAQDFVTKVVIYGASAKKDHVPEEGRSSSASITLQDVTFQESDYEEKTRAYLDFENEYLSNMEGLVKRKCACEAAAEIASVTFSNDGGKRKLMATAATIETRLYNVDNSIVESALSDLEEQCKTEEGCTLGGFSASVDAGSWRPLDDTSAVDPDNAACAAHVCSLTLLVALLMGTLVK</sequence>
<keyword evidence="1" id="KW-1133">Transmembrane helix</keyword>
<organism evidence="2 3">
    <name type="scientific">Dunaliella salina</name>
    <name type="common">Green alga</name>
    <name type="synonym">Protococcus salinus</name>
    <dbReference type="NCBI Taxonomy" id="3046"/>
    <lineage>
        <taxon>Eukaryota</taxon>
        <taxon>Viridiplantae</taxon>
        <taxon>Chlorophyta</taxon>
        <taxon>core chlorophytes</taxon>
        <taxon>Chlorophyceae</taxon>
        <taxon>CS clade</taxon>
        <taxon>Chlamydomonadales</taxon>
        <taxon>Dunaliellaceae</taxon>
        <taxon>Dunaliella</taxon>
    </lineage>
</organism>
<gene>
    <name evidence="2" type="ORF">DUNSADRAFT_13556</name>
</gene>
<evidence type="ECO:0000313" key="2">
    <source>
        <dbReference type="EMBL" id="KAF5841283.1"/>
    </source>
</evidence>
<comment type="caution">
    <text evidence="2">The sequence shown here is derived from an EMBL/GenBank/DDBJ whole genome shotgun (WGS) entry which is preliminary data.</text>
</comment>
<reference evidence="2" key="1">
    <citation type="submission" date="2017-08" db="EMBL/GenBank/DDBJ databases">
        <authorList>
            <person name="Polle J.E."/>
            <person name="Barry K."/>
            <person name="Cushman J."/>
            <person name="Schmutz J."/>
            <person name="Tran D."/>
            <person name="Hathwaick L.T."/>
            <person name="Yim W.C."/>
            <person name="Jenkins J."/>
            <person name="Mckie-Krisberg Z.M."/>
            <person name="Prochnik S."/>
            <person name="Lindquist E."/>
            <person name="Dockter R.B."/>
            <person name="Adam C."/>
            <person name="Molina H."/>
            <person name="Bunkerborg J."/>
            <person name="Jin E."/>
            <person name="Buchheim M."/>
            <person name="Magnuson J."/>
        </authorList>
    </citation>
    <scope>NUCLEOTIDE SEQUENCE</scope>
    <source>
        <strain evidence="2">CCAP 19/18</strain>
    </source>
</reference>
<evidence type="ECO:0000256" key="1">
    <source>
        <dbReference type="SAM" id="Phobius"/>
    </source>
</evidence>
<keyword evidence="1" id="KW-0472">Membrane</keyword>
<keyword evidence="1" id="KW-0812">Transmembrane</keyword>
<dbReference type="EMBL" id="MU069489">
    <property type="protein sequence ID" value="KAF5841283.1"/>
    <property type="molecule type" value="Genomic_DNA"/>
</dbReference>
<keyword evidence="3" id="KW-1185">Reference proteome</keyword>
<proteinExistence type="predicted"/>
<evidence type="ECO:0000313" key="3">
    <source>
        <dbReference type="Proteomes" id="UP000815325"/>
    </source>
</evidence>
<accession>A0ABQ7H338</accession>
<name>A0ABQ7H338_DUNSA</name>
<feature type="transmembrane region" description="Helical" evidence="1">
    <location>
        <begin position="65"/>
        <end position="82"/>
    </location>
</feature>
<protein>
    <submittedName>
        <fullName evidence="2">Uncharacterized protein</fullName>
    </submittedName>
</protein>